<evidence type="ECO:0008006" key="5">
    <source>
        <dbReference type="Google" id="ProtNLM"/>
    </source>
</evidence>
<gene>
    <name evidence="3" type="ORF">IT882_03735</name>
</gene>
<feature type="transmembrane region" description="Helical" evidence="2">
    <location>
        <begin position="459"/>
        <end position="481"/>
    </location>
</feature>
<dbReference type="RefSeq" id="WP_195693226.1">
    <property type="nucleotide sequence ID" value="NZ_CP064760.1"/>
</dbReference>
<feature type="transmembrane region" description="Helical" evidence="2">
    <location>
        <begin position="291"/>
        <end position="316"/>
    </location>
</feature>
<feature type="compositionally biased region" description="Basic and acidic residues" evidence="1">
    <location>
        <begin position="45"/>
        <end position="58"/>
    </location>
</feature>
<feature type="transmembrane region" description="Helical" evidence="2">
    <location>
        <begin position="86"/>
        <end position="104"/>
    </location>
</feature>
<evidence type="ECO:0000256" key="2">
    <source>
        <dbReference type="SAM" id="Phobius"/>
    </source>
</evidence>
<feature type="transmembrane region" description="Helical" evidence="2">
    <location>
        <begin position="217"/>
        <end position="242"/>
    </location>
</feature>
<keyword evidence="4" id="KW-1185">Reference proteome</keyword>
<keyword evidence="2" id="KW-0472">Membrane</keyword>
<reference evidence="3 4" key="1">
    <citation type="submission" date="2020-11" db="EMBL/GenBank/DDBJ databases">
        <title>Amino acid is mineralized and recycled by bacteria in oceanic microbiome.</title>
        <authorList>
            <person name="Zheng L.Y."/>
        </authorList>
    </citation>
    <scope>NUCLEOTIDE SEQUENCE [LARGE SCALE GENOMIC DNA]</scope>
    <source>
        <strain evidence="3 4">A32-1</strain>
    </source>
</reference>
<feature type="transmembrane region" description="Helical" evidence="2">
    <location>
        <begin position="322"/>
        <end position="345"/>
    </location>
</feature>
<feature type="transmembrane region" description="Helical" evidence="2">
    <location>
        <begin position="156"/>
        <end position="181"/>
    </location>
</feature>
<dbReference type="Proteomes" id="UP000594480">
    <property type="component" value="Chromosome"/>
</dbReference>
<accession>A0A7S8MYV1</accession>
<feature type="region of interest" description="Disordered" evidence="1">
    <location>
        <begin position="45"/>
        <end position="79"/>
    </location>
</feature>
<organism evidence="3 4">
    <name type="scientific">Microbacterium schleiferi</name>
    <dbReference type="NCBI Taxonomy" id="69362"/>
    <lineage>
        <taxon>Bacteria</taxon>
        <taxon>Bacillati</taxon>
        <taxon>Actinomycetota</taxon>
        <taxon>Actinomycetes</taxon>
        <taxon>Micrococcales</taxon>
        <taxon>Microbacteriaceae</taxon>
        <taxon>Microbacterium</taxon>
    </lineage>
</organism>
<feature type="transmembrane region" description="Helical" evidence="2">
    <location>
        <begin position="402"/>
        <end position="426"/>
    </location>
</feature>
<feature type="transmembrane region" description="Helical" evidence="2">
    <location>
        <begin position="248"/>
        <end position="270"/>
    </location>
</feature>
<evidence type="ECO:0000313" key="4">
    <source>
        <dbReference type="Proteomes" id="UP000594480"/>
    </source>
</evidence>
<evidence type="ECO:0000313" key="3">
    <source>
        <dbReference type="EMBL" id="QPE05208.1"/>
    </source>
</evidence>
<name>A0A7S8MYV1_9MICO</name>
<sequence>MVFVYMNLTGRDLRLNSMESIVTFETLADIRNVDCCKRVGELHDARERPGRKGNPREEDALDTGAASARSVNGASKPHRDGGLARVIPALVLSSVLGYGIQLLAPFLLGSLEYVEFSAFWSALFLGVAALSGVQNEVARSSLPEGSSAAAESLRRYAVVVGFGAAVGGAIGGAVVGGLLGSDDSGEIAVAMALGLGGFVILAIQTGTLYGAGRWTGVALAIIADPGLRALVFLAIAAFALAGSDTVPLGTLLLATVLPFIGAAIVVWWGGGRATVRAVFIEQTWARLLRNSFHTVAAATALGFVAAGMPLVIAAIGQGEEPSVIAGAVLAVVLLRAPLVSPMLALQSYLTVTFRDAPSLARRRSLLLTAGLLLAGGIAALAVAWGAQVADDLLSPLYTLPPVWVLVAIVFAAALVGIQSIAGAAALARGSHRVYSLGWVTTAAGVLVTALLPLPFEVRLTVALTLPVAVGLAVHLLGLSLAGRRRSHAV</sequence>
<proteinExistence type="predicted"/>
<protein>
    <recommendedName>
        <fullName evidence="5">Polysaccharide biosynthesis protein</fullName>
    </recommendedName>
</protein>
<evidence type="ECO:0000256" key="1">
    <source>
        <dbReference type="SAM" id="MobiDB-lite"/>
    </source>
</evidence>
<keyword evidence="2" id="KW-0812">Transmembrane</keyword>
<feature type="transmembrane region" description="Helical" evidence="2">
    <location>
        <begin position="433"/>
        <end position="453"/>
    </location>
</feature>
<dbReference type="AlphaFoldDB" id="A0A7S8MYV1"/>
<keyword evidence="2" id="KW-1133">Transmembrane helix</keyword>
<feature type="transmembrane region" description="Helical" evidence="2">
    <location>
        <begin position="187"/>
        <end position="210"/>
    </location>
</feature>
<feature type="transmembrane region" description="Helical" evidence="2">
    <location>
        <begin position="365"/>
        <end position="386"/>
    </location>
</feature>
<dbReference type="EMBL" id="CP064760">
    <property type="protein sequence ID" value="QPE05208.1"/>
    <property type="molecule type" value="Genomic_DNA"/>
</dbReference>
<dbReference type="KEGG" id="msf:IT882_03735"/>
<feature type="transmembrane region" description="Helical" evidence="2">
    <location>
        <begin position="116"/>
        <end position="135"/>
    </location>
</feature>